<proteinExistence type="predicted"/>
<dbReference type="EMBL" id="OW152832">
    <property type="protein sequence ID" value="CAH2052672.1"/>
    <property type="molecule type" value="Genomic_DNA"/>
</dbReference>
<gene>
    <name evidence="1" type="ORF">IPOD504_LOCUS8329</name>
</gene>
<keyword evidence="2" id="KW-1185">Reference proteome</keyword>
<accession>A0ABN8IIR5</accession>
<organism evidence="1 2">
    <name type="scientific">Iphiclides podalirius</name>
    <name type="common">scarce swallowtail</name>
    <dbReference type="NCBI Taxonomy" id="110791"/>
    <lineage>
        <taxon>Eukaryota</taxon>
        <taxon>Metazoa</taxon>
        <taxon>Ecdysozoa</taxon>
        <taxon>Arthropoda</taxon>
        <taxon>Hexapoda</taxon>
        <taxon>Insecta</taxon>
        <taxon>Pterygota</taxon>
        <taxon>Neoptera</taxon>
        <taxon>Endopterygota</taxon>
        <taxon>Lepidoptera</taxon>
        <taxon>Glossata</taxon>
        <taxon>Ditrysia</taxon>
        <taxon>Papilionoidea</taxon>
        <taxon>Papilionidae</taxon>
        <taxon>Papilioninae</taxon>
        <taxon>Iphiclides</taxon>
    </lineage>
</organism>
<sequence>MMANAATGDLFVVRVAAGGDNARSSVGGATLPALRGIRCPRFHGLRKCQRNPRGPLIPFGVILVAAEGVKYFKLRKPSEDTGAYLRQNCAMQYREPRTLANGRS</sequence>
<evidence type="ECO:0000313" key="1">
    <source>
        <dbReference type="EMBL" id="CAH2052672.1"/>
    </source>
</evidence>
<protein>
    <submittedName>
        <fullName evidence="1">Uncharacterized protein</fullName>
    </submittedName>
</protein>
<feature type="non-terminal residue" evidence="1">
    <location>
        <position position="1"/>
    </location>
</feature>
<reference evidence="1" key="1">
    <citation type="submission" date="2022-03" db="EMBL/GenBank/DDBJ databases">
        <authorList>
            <person name="Martin H S."/>
        </authorList>
    </citation>
    <scope>NUCLEOTIDE SEQUENCE</scope>
</reference>
<dbReference type="Proteomes" id="UP000837857">
    <property type="component" value="Chromosome 20"/>
</dbReference>
<name>A0ABN8IIR5_9NEOP</name>
<evidence type="ECO:0000313" key="2">
    <source>
        <dbReference type="Proteomes" id="UP000837857"/>
    </source>
</evidence>